<gene>
    <name evidence="9" type="primary">lspA</name>
    <name evidence="11" type="ORF">SOO65_11845</name>
</gene>
<comment type="subcellular location">
    <subcellularLocation>
        <location evidence="9">Cell membrane</location>
        <topology evidence="9">Multi-pass membrane protein</topology>
    </subcellularLocation>
</comment>
<name>A0AAX4HJI6_9BACT</name>
<feature type="transmembrane region" description="Helical" evidence="9">
    <location>
        <begin position="202"/>
        <end position="223"/>
    </location>
</feature>
<evidence type="ECO:0000256" key="4">
    <source>
        <dbReference type="ARBA" id="ARBA00022692"/>
    </source>
</evidence>
<keyword evidence="6 9" id="KW-0378">Hydrolase</keyword>
<feature type="transmembrane region" description="Helical" evidence="9">
    <location>
        <begin position="79"/>
        <end position="100"/>
    </location>
</feature>
<dbReference type="InterPro" id="IPR001872">
    <property type="entry name" value="Peptidase_A8"/>
</dbReference>
<evidence type="ECO:0000256" key="9">
    <source>
        <dbReference type="HAMAP-Rule" id="MF_00161"/>
    </source>
</evidence>
<keyword evidence="5 9" id="KW-0064">Aspartyl protease</keyword>
<dbReference type="GO" id="GO:0005886">
    <property type="term" value="C:plasma membrane"/>
    <property type="evidence" value="ECO:0007669"/>
    <property type="project" value="UniProtKB-SubCell"/>
</dbReference>
<dbReference type="EMBL" id="CP139487">
    <property type="protein sequence ID" value="WPU63379.1"/>
    <property type="molecule type" value="Genomic_DNA"/>
</dbReference>
<proteinExistence type="inferred from homology"/>
<feature type="active site" evidence="9">
    <location>
        <position position="119"/>
    </location>
</feature>
<dbReference type="KEGG" id="psti:SOO65_11845"/>
<feature type="transmembrane region" description="Helical" evidence="9">
    <location>
        <begin position="120"/>
        <end position="139"/>
    </location>
</feature>
<comment type="function">
    <text evidence="9">This protein specifically catalyzes the removal of signal peptides from prolipoproteins.</text>
</comment>
<sequence length="275" mass="31443">MNKRFLISGLILVISIVVDQLTKWWGMTLSTLHFNQGFIMGLYANLPDNIRIVALGCFAGLVFFVYVFLMYIIPSRASILKYGLSLLVGGMFGNVIDKIIYGKTIDFIPFNGTVFNFADVFLWVGVALVLFVIFGKEKLVWHPDSMRGNYLIWPKEQYKVGLNFALVVFSCSLILGIFSFSFFNTSVSPFITNKQHLMLTYFLTYILITLLFCSMAFLAGIVISHKSAGPLYAFELYVDDLIEGKDRKLTFRDGDNYRDLEQVADRLRDYINKHK</sequence>
<evidence type="ECO:0000313" key="12">
    <source>
        <dbReference type="Proteomes" id="UP001324634"/>
    </source>
</evidence>
<evidence type="ECO:0000256" key="6">
    <source>
        <dbReference type="ARBA" id="ARBA00022801"/>
    </source>
</evidence>
<dbReference type="Pfam" id="PF01252">
    <property type="entry name" value="Peptidase_A8"/>
    <property type="match status" value="1"/>
</dbReference>
<feature type="transmembrane region" description="Helical" evidence="9">
    <location>
        <begin position="160"/>
        <end position="182"/>
    </location>
</feature>
<dbReference type="PANTHER" id="PTHR33695">
    <property type="entry name" value="LIPOPROTEIN SIGNAL PEPTIDASE"/>
    <property type="match status" value="1"/>
</dbReference>
<comment type="catalytic activity">
    <reaction evidence="9">
        <text>Release of signal peptides from bacterial membrane prolipoproteins. Hydrolyzes -Xaa-Yaa-Zaa-|-(S,diacylglyceryl)Cys-, in which Xaa is hydrophobic (preferably Leu), and Yaa (Ala or Ser) and Zaa (Gly or Ala) have small, neutral side chains.</text>
        <dbReference type="EC" id="3.4.23.36"/>
    </reaction>
</comment>
<accession>A0AAX4HJI6</accession>
<comment type="similarity">
    <text evidence="1 9 10">Belongs to the peptidase A8 family.</text>
</comment>
<dbReference type="GO" id="GO:0006508">
    <property type="term" value="P:proteolysis"/>
    <property type="evidence" value="ECO:0007669"/>
    <property type="project" value="UniProtKB-KW"/>
</dbReference>
<evidence type="ECO:0000256" key="8">
    <source>
        <dbReference type="ARBA" id="ARBA00023136"/>
    </source>
</evidence>
<protein>
    <recommendedName>
        <fullName evidence="9">Lipoprotein signal peptidase</fullName>
        <ecNumber evidence="9">3.4.23.36</ecNumber>
    </recommendedName>
    <alternativeName>
        <fullName evidence="9">Prolipoprotein signal peptidase</fullName>
    </alternativeName>
    <alternativeName>
        <fullName evidence="9">Signal peptidase II</fullName>
        <shortName evidence="9">SPase II</shortName>
    </alternativeName>
</protein>
<dbReference type="Proteomes" id="UP001324634">
    <property type="component" value="Chromosome"/>
</dbReference>
<dbReference type="RefSeq" id="WP_321389979.1">
    <property type="nucleotide sequence ID" value="NZ_CP139487.1"/>
</dbReference>
<dbReference type="PRINTS" id="PR00781">
    <property type="entry name" value="LIPOSIGPTASE"/>
</dbReference>
<dbReference type="EC" id="3.4.23.36" evidence="9"/>
<evidence type="ECO:0000256" key="10">
    <source>
        <dbReference type="RuleBase" id="RU004181"/>
    </source>
</evidence>
<feature type="active site" evidence="9">
    <location>
        <position position="106"/>
    </location>
</feature>
<dbReference type="HAMAP" id="MF_00161">
    <property type="entry name" value="LspA"/>
    <property type="match status" value="1"/>
</dbReference>
<keyword evidence="7 9" id="KW-1133">Transmembrane helix</keyword>
<feature type="transmembrane region" description="Helical" evidence="9">
    <location>
        <begin position="50"/>
        <end position="72"/>
    </location>
</feature>
<dbReference type="AlphaFoldDB" id="A0AAX4HJI6"/>
<keyword evidence="12" id="KW-1185">Reference proteome</keyword>
<organism evidence="11 12">
    <name type="scientific">Peredibacter starrii</name>
    <dbReference type="NCBI Taxonomy" id="28202"/>
    <lineage>
        <taxon>Bacteria</taxon>
        <taxon>Pseudomonadati</taxon>
        <taxon>Bdellovibrionota</taxon>
        <taxon>Bacteriovoracia</taxon>
        <taxon>Bacteriovoracales</taxon>
        <taxon>Bacteriovoracaceae</taxon>
        <taxon>Peredibacter</taxon>
    </lineage>
</organism>
<keyword evidence="2 9" id="KW-1003">Cell membrane</keyword>
<keyword evidence="4 9" id="KW-0812">Transmembrane</keyword>
<keyword evidence="3 9" id="KW-0645">Protease</keyword>
<comment type="pathway">
    <text evidence="9">Protein modification; lipoprotein biosynthesis (signal peptide cleavage).</text>
</comment>
<evidence type="ECO:0000313" key="11">
    <source>
        <dbReference type="EMBL" id="WPU63379.1"/>
    </source>
</evidence>
<evidence type="ECO:0000256" key="3">
    <source>
        <dbReference type="ARBA" id="ARBA00022670"/>
    </source>
</evidence>
<reference evidence="11 12" key="1">
    <citation type="submission" date="2023-11" db="EMBL/GenBank/DDBJ databases">
        <title>Peredibacter starrii A3.12.</title>
        <authorList>
            <person name="Mitchell R.J."/>
        </authorList>
    </citation>
    <scope>NUCLEOTIDE SEQUENCE [LARGE SCALE GENOMIC DNA]</scope>
    <source>
        <strain evidence="11 12">A3.12</strain>
    </source>
</reference>
<keyword evidence="8 9" id="KW-0472">Membrane</keyword>
<evidence type="ECO:0000256" key="5">
    <source>
        <dbReference type="ARBA" id="ARBA00022750"/>
    </source>
</evidence>
<evidence type="ECO:0000256" key="7">
    <source>
        <dbReference type="ARBA" id="ARBA00022989"/>
    </source>
</evidence>
<dbReference type="PANTHER" id="PTHR33695:SF1">
    <property type="entry name" value="LIPOPROTEIN SIGNAL PEPTIDASE"/>
    <property type="match status" value="1"/>
</dbReference>
<evidence type="ECO:0000256" key="1">
    <source>
        <dbReference type="ARBA" id="ARBA00006139"/>
    </source>
</evidence>
<dbReference type="GO" id="GO:0004190">
    <property type="term" value="F:aspartic-type endopeptidase activity"/>
    <property type="evidence" value="ECO:0007669"/>
    <property type="project" value="UniProtKB-UniRule"/>
</dbReference>
<evidence type="ECO:0000256" key="2">
    <source>
        <dbReference type="ARBA" id="ARBA00022475"/>
    </source>
</evidence>